<name>A0A1H6GS96_MAGFU</name>
<evidence type="ECO:0000313" key="2">
    <source>
        <dbReference type="EMBL" id="SEH25662.1"/>
    </source>
</evidence>
<evidence type="ECO:0000313" key="3">
    <source>
        <dbReference type="Proteomes" id="UP000182983"/>
    </source>
</evidence>
<evidence type="ECO:0008006" key="4">
    <source>
        <dbReference type="Google" id="ProtNLM"/>
    </source>
</evidence>
<dbReference type="Gene3D" id="1.25.40.10">
    <property type="entry name" value="Tetratricopeptide repeat domain"/>
    <property type="match status" value="1"/>
</dbReference>
<dbReference type="RefSeq" id="WP_074764742.1">
    <property type="nucleotide sequence ID" value="NZ_FNWO01000001.1"/>
</dbReference>
<accession>A0A1H6GS96</accession>
<sequence>MAMIEGICANLPSKCSKAKSREIQRVPDNAAVCAECGFALKRTAHKGPFPGRLVLIAVGAVLALGAIGVGLYHIFKPPQFPACDASGVAAVRNAPPETALALALACRDQGQLDHAVLVLSDLKEKGSGKAALLLGGLYDPLDAGQQTPKHLSPSILNAVEFYQQACTLKEPEAAARLAALRESAIKEAESGGDKLLRDLVDAWPECPL</sequence>
<reference evidence="3" key="1">
    <citation type="submission" date="2016-10" db="EMBL/GenBank/DDBJ databases">
        <authorList>
            <person name="Varghese N."/>
            <person name="Submissions S."/>
        </authorList>
    </citation>
    <scope>NUCLEOTIDE SEQUENCE [LARGE SCALE GENOMIC DNA]</scope>
    <source>
        <strain evidence="3">DSM 13234</strain>
    </source>
</reference>
<keyword evidence="3" id="KW-1185">Reference proteome</keyword>
<dbReference type="Proteomes" id="UP000182983">
    <property type="component" value="Unassembled WGS sequence"/>
</dbReference>
<keyword evidence="1" id="KW-0812">Transmembrane</keyword>
<dbReference type="EMBL" id="FNWO01000001">
    <property type="protein sequence ID" value="SEH25662.1"/>
    <property type="molecule type" value="Genomic_DNA"/>
</dbReference>
<feature type="transmembrane region" description="Helical" evidence="1">
    <location>
        <begin position="53"/>
        <end position="75"/>
    </location>
</feature>
<evidence type="ECO:0000256" key="1">
    <source>
        <dbReference type="SAM" id="Phobius"/>
    </source>
</evidence>
<dbReference type="AlphaFoldDB" id="A0A1H6GS96"/>
<gene>
    <name evidence="2" type="ORF">SAMN04244559_00264</name>
</gene>
<organism evidence="2 3">
    <name type="scientific">Magnetospirillum fulvum</name>
    <name type="common">Rhodospirillum fulvum</name>
    <dbReference type="NCBI Taxonomy" id="1082"/>
    <lineage>
        <taxon>Bacteria</taxon>
        <taxon>Pseudomonadati</taxon>
        <taxon>Pseudomonadota</taxon>
        <taxon>Alphaproteobacteria</taxon>
        <taxon>Rhodospirillales</taxon>
        <taxon>Rhodospirillaceae</taxon>
        <taxon>Magnetospirillum</taxon>
    </lineage>
</organism>
<protein>
    <recommendedName>
        <fullName evidence="4">Sel1 repeat family protein</fullName>
    </recommendedName>
</protein>
<proteinExistence type="predicted"/>
<keyword evidence="1" id="KW-0472">Membrane</keyword>
<keyword evidence="1" id="KW-1133">Transmembrane helix</keyword>
<dbReference type="InterPro" id="IPR011990">
    <property type="entry name" value="TPR-like_helical_dom_sf"/>
</dbReference>
<dbReference type="OrthoDB" id="4008270at2"/>